<evidence type="ECO:0000256" key="3">
    <source>
        <dbReference type="ARBA" id="ARBA00023027"/>
    </source>
</evidence>
<dbReference type="FunFam" id="3.40.50.720:FF:000203">
    <property type="entry name" value="D-3-phosphoglycerate dehydrogenase (SerA)"/>
    <property type="match status" value="1"/>
</dbReference>
<keyword evidence="3" id="KW-0520">NAD</keyword>
<feature type="domain" description="D-isomer specific 2-hydroxyacid dehydrogenase NAD-binding" evidence="6">
    <location>
        <begin position="107"/>
        <end position="282"/>
    </location>
</feature>
<evidence type="ECO:0000256" key="4">
    <source>
        <dbReference type="RuleBase" id="RU003719"/>
    </source>
</evidence>
<dbReference type="Pfam" id="PF00389">
    <property type="entry name" value="2-Hacid_dh"/>
    <property type="match status" value="1"/>
</dbReference>
<dbReference type="GO" id="GO:0016616">
    <property type="term" value="F:oxidoreductase activity, acting on the CH-OH group of donors, NAD or NADP as acceptor"/>
    <property type="evidence" value="ECO:0007669"/>
    <property type="project" value="InterPro"/>
</dbReference>
<accession>A0A1I0G3Y8</accession>
<comment type="similarity">
    <text evidence="1 4">Belongs to the D-isomer specific 2-hydroxyacid dehydrogenase family.</text>
</comment>
<reference evidence="8" key="1">
    <citation type="submission" date="2016-10" db="EMBL/GenBank/DDBJ databases">
        <authorList>
            <person name="Varghese N."/>
            <person name="Submissions S."/>
        </authorList>
    </citation>
    <scope>NUCLEOTIDE SEQUENCE [LARGE SCALE GENOMIC DNA]</scope>
    <source>
        <strain evidence="8">NLAE-zl-G277</strain>
    </source>
</reference>
<dbReference type="InterPro" id="IPR006139">
    <property type="entry name" value="D-isomer_2_OHA_DH_cat_dom"/>
</dbReference>
<evidence type="ECO:0000313" key="8">
    <source>
        <dbReference type="Proteomes" id="UP000198508"/>
    </source>
</evidence>
<dbReference type="SUPFAM" id="SSF52283">
    <property type="entry name" value="Formate/glycerate dehydrogenase catalytic domain-like"/>
    <property type="match status" value="1"/>
</dbReference>
<dbReference type="GO" id="GO:0051287">
    <property type="term" value="F:NAD binding"/>
    <property type="evidence" value="ECO:0007669"/>
    <property type="project" value="InterPro"/>
</dbReference>
<keyword evidence="2 4" id="KW-0560">Oxidoreductase</keyword>
<dbReference type="RefSeq" id="WP_092363629.1">
    <property type="nucleotide sequence ID" value="NZ_DAINWJ010000213.1"/>
</dbReference>
<evidence type="ECO:0000256" key="2">
    <source>
        <dbReference type="ARBA" id="ARBA00023002"/>
    </source>
</evidence>
<dbReference type="InterPro" id="IPR029753">
    <property type="entry name" value="D-isomer_DH_CS"/>
</dbReference>
<feature type="domain" description="D-isomer specific 2-hydroxyacid dehydrogenase catalytic" evidence="5">
    <location>
        <begin position="10"/>
        <end position="314"/>
    </location>
</feature>
<name>A0A1I0G3Y8_9FIRM</name>
<evidence type="ECO:0000259" key="5">
    <source>
        <dbReference type="Pfam" id="PF00389"/>
    </source>
</evidence>
<dbReference type="GeneID" id="93280871"/>
<dbReference type="InterPro" id="IPR050857">
    <property type="entry name" value="D-2-hydroxyacid_DH"/>
</dbReference>
<organism evidence="7 8">
    <name type="scientific">Enterocloster lavalensis</name>
    <dbReference type="NCBI Taxonomy" id="460384"/>
    <lineage>
        <taxon>Bacteria</taxon>
        <taxon>Bacillati</taxon>
        <taxon>Bacillota</taxon>
        <taxon>Clostridia</taxon>
        <taxon>Lachnospirales</taxon>
        <taxon>Lachnospiraceae</taxon>
        <taxon>Enterocloster</taxon>
    </lineage>
</organism>
<dbReference type="InterPro" id="IPR036291">
    <property type="entry name" value="NAD(P)-bd_dom_sf"/>
</dbReference>
<dbReference type="EMBL" id="FOIM01000010">
    <property type="protein sequence ID" value="SET65620.1"/>
    <property type="molecule type" value="Genomic_DNA"/>
</dbReference>
<gene>
    <name evidence="7" type="ORF">SAMN05216313_110121</name>
</gene>
<dbReference type="PANTHER" id="PTHR42789">
    <property type="entry name" value="D-ISOMER SPECIFIC 2-HYDROXYACID DEHYDROGENASE FAMILY PROTEIN (AFU_ORTHOLOGUE AFUA_6G10090)"/>
    <property type="match status" value="1"/>
</dbReference>
<dbReference type="PANTHER" id="PTHR42789:SF1">
    <property type="entry name" value="D-ISOMER SPECIFIC 2-HYDROXYACID DEHYDROGENASE FAMILY PROTEIN (AFU_ORTHOLOGUE AFUA_6G10090)"/>
    <property type="match status" value="1"/>
</dbReference>
<protein>
    <submittedName>
        <fullName evidence="7">D-3-phosphoglycerate dehydrogenase</fullName>
    </submittedName>
</protein>
<dbReference type="SUPFAM" id="SSF51735">
    <property type="entry name" value="NAD(P)-binding Rossmann-fold domains"/>
    <property type="match status" value="1"/>
</dbReference>
<proteinExistence type="inferred from homology"/>
<dbReference type="CDD" id="cd12173">
    <property type="entry name" value="PGDH_4"/>
    <property type="match status" value="1"/>
</dbReference>
<dbReference type="PROSITE" id="PS00670">
    <property type="entry name" value="D_2_HYDROXYACID_DH_2"/>
    <property type="match status" value="1"/>
</dbReference>
<evidence type="ECO:0000256" key="1">
    <source>
        <dbReference type="ARBA" id="ARBA00005854"/>
    </source>
</evidence>
<dbReference type="Pfam" id="PF02826">
    <property type="entry name" value="2-Hacid_dh_C"/>
    <property type="match status" value="1"/>
</dbReference>
<dbReference type="Proteomes" id="UP000198508">
    <property type="component" value="Unassembled WGS sequence"/>
</dbReference>
<evidence type="ECO:0000259" key="6">
    <source>
        <dbReference type="Pfam" id="PF02826"/>
    </source>
</evidence>
<dbReference type="Gene3D" id="3.40.50.720">
    <property type="entry name" value="NAD(P)-binding Rossmann-like Domain"/>
    <property type="match status" value="2"/>
</dbReference>
<keyword evidence="8" id="KW-1185">Reference proteome</keyword>
<dbReference type="InterPro" id="IPR006140">
    <property type="entry name" value="D-isomer_DH_NAD-bd"/>
</dbReference>
<evidence type="ECO:0000313" key="7">
    <source>
        <dbReference type="EMBL" id="SET65620.1"/>
    </source>
</evidence>
<sequence length="318" mass="34684">MAYKVYIPQAVAREGEDYLLEKGYEIVRGDGISGEALKKGIADCDAMLLRTAKVDREVLEAGKHLKIVARHGAGYDNIDYKAAEELGIWATYSPFTTGLSVAEFTISAMLSLAKKLDIMSRELRAGNFDYKYTHKGMDLAGKTLGIVGLGKIGLQVARRAALGLDMNIVAYEARPESKEFPDYIRLTDLNTLLQTSDVVTVHVPGGPATRGMIGAEQFRLMKPTAYLINASRGGVMDEGAFVEAVKKGEIAGAAIDVFEQEPPRTDNPLFSLENVLLTPHIASNTEECMTRIALDAAREIHLVLSGQAPRFPLNRPRA</sequence>
<dbReference type="PROSITE" id="PS00671">
    <property type="entry name" value="D_2_HYDROXYACID_DH_3"/>
    <property type="match status" value="1"/>
</dbReference>
<dbReference type="STRING" id="460384.SAMN05216313_110121"/>
<dbReference type="AlphaFoldDB" id="A0A1I0G3Y8"/>